<comment type="caution">
    <text evidence="2">The sequence shown here is derived from an EMBL/GenBank/DDBJ whole genome shotgun (WGS) entry which is preliminary data.</text>
</comment>
<accession>A0ABV1FBC2</accession>
<dbReference type="RefSeq" id="WP_015524301.1">
    <property type="nucleotide sequence ID" value="NZ_JBBMEZ010000030.1"/>
</dbReference>
<evidence type="ECO:0000259" key="1">
    <source>
        <dbReference type="PROSITE" id="PS51186"/>
    </source>
</evidence>
<dbReference type="Gene3D" id="3.40.630.30">
    <property type="match status" value="1"/>
</dbReference>
<organism evidence="2 3">
    <name type="scientific">Ruminococcoides intestinale</name>
    <dbReference type="NCBI Taxonomy" id="3133162"/>
    <lineage>
        <taxon>Bacteria</taxon>
        <taxon>Bacillati</taxon>
        <taxon>Bacillota</taxon>
        <taxon>Clostridia</taxon>
        <taxon>Eubacteriales</taxon>
        <taxon>Oscillospiraceae</taxon>
        <taxon>Ruminococcoides</taxon>
    </lineage>
</organism>
<dbReference type="EMBL" id="JBBMEZ010000030">
    <property type="protein sequence ID" value="MEQ2470576.1"/>
    <property type="molecule type" value="Genomic_DNA"/>
</dbReference>
<dbReference type="InterPro" id="IPR000182">
    <property type="entry name" value="GNAT_dom"/>
</dbReference>
<dbReference type="EC" id="2.3.1.-" evidence="2"/>
<keyword evidence="2" id="KW-0012">Acyltransferase</keyword>
<dbReference type="InterPro" id="IPR016181">
    <property type="entry name" value="Acyl_CoA_acyltransferase"/>
</dbReference>
<dbReference type="Proteomes" id="UP001490816">
    <property type="component" value="Unassembled WGS sequence"/>
</dbReference>
<proteinExistence type="predicted"/>
<dbReference type="SUPFAM" id="SSF55729">
    <property type="entry name" value="Acyl-CoA N-acyltransferases (Nat)"/>
    <property type="match status" value="1"/>
</dbReference>
<feature type="domain" description="N-acetyltransferase" evidence="1">
    <location>
        <begin position="113"/>
        <end position="255"/>
    </location>
</feature>
<protein>
    <submittedName>
        <fullName evidence="2">GNAT family N-acetyltransferase</fullName>
        <ecNumber evidence="2">2.3.1.-</ecNumber>
    </submittedName>
</protein>
<dbReference type="CDD" id="cd04301">
    <property type="entry name" value="NAT_SF"/>
    <property type="match status" value="1"/>
</dbReference>
<keyword evidence="2" id="KW-0808">Transferase</keyword>
<name>A0ABV1FBC2_9FIRM</name>
<dbReference type="InterPro" id="IPR027365">
    <property type="entry name" value="GNAT_acetyltra_YdfB-like"/>
</dbReference>
<dbReference type="PROSITE" id="PS51186">
    <property type="entry name" value="GNAT"/>
    <property type="match status" value="1"/>
</dbReference>
<keyword evidence="3" id="KW-1185">Reference proteome</keyword>
<dbReference type="Pfam" id="PF12746">
    <property type="entry name" value="GNAT_acetyltran"/>
    <property type="match status" value="1"/>
</dbReference>
<dbReference type="GO" id="GO:0016746">
    <property type="term" value="F:acyltransferase activity"/>
    <property type="evidence" value="ECO:0007669"/>
    <property type="project" value="UniProtKB-KW"/>
</dbReference>
<gene>
    <name evidence="2" type="ORF">WMO39_09595</name>
</gene>
<evidence type="ECO:0000313" key="2">
    <source>
        <dbReference type="EMBL" id="MEQ2470576.1"/>
    </source>
</evidence>
<sequence>MTNKEILDIAMQQSAYDINAKASDFLMDTNVFVKLEIGPLARKYYEEPIASNLVSYGSNIVASVKDEYRKIVETYLSKFDFYHCFETPNMHWLDERMKENGYRVCFMAKYFLPDVNVLKRRECNYQLKVLEQKDFVNLYLPTWENALCKDRKQLDVLGIGAYDNEKLIGLAACSADCDDMWQIGVDVLPDYRRQGIASSLTSNLAIEIIDRGKVPFYCCAWSNLKSEKNALRSGFVPGWIEMTVKAASLVESMNK</sequence>
<reference evidence="2 3" key="1">
    <citation type="submission" date="2024-03" db="EMBL/GenBank/DDBJ databases">
        <title>Human intestinal bacterial collection.</title>
        <authorList>
            <person name="Pauvert C."/>
            <person name="Hitch T.C.A."/>
            <person name="Clavel T."/>
        </authorList>
    </citation>
    <scope>NUCLEOTIDE SEQUENCE [LARGE SCALE GENOMIC DNA]</scope>
    <source>
        <strain evidence="2 3">CLA-JM-H38</strain>
    </source>
</reference>
<evidence type="ECO:0000313" key="3">
    <source>
        <dbReference type="Proteomes" id="UP001490816"/>
    </source>
</evidence>